<name>A0ABW2ADQ4_9MICO</name>
<feature type="modified residue" description="4-aspartylphosphate" evidence="2">
    <location>
        <position position="74"/>
    </location>
</feature>
<dbReference type="SMART" id="SM00448">
    <property type="entry name" value="REC"/>
    <property type="match status" value="1"/>
</dbReference>
<dbReference type="CDD" id="cd00156">
    <property type="entry name" value="REC"/>
    <property type="match status" value="1"/>
</dbReference>
<feature type="region of interest" description="Disordered" evidence="3">
    <location>
        <begin position="1"/>
        <end position="25"/>
    </location>
</feature>
<evidence type="ECO:0000256" key="2">
    <source>
        <dbReference type="PROSITE-ProRule" id="PRU00169"/>
    </source>
</evidence>
<evidence type="ECO:0000313" key="6">
    <source>
        <dbReference type="Proteomes" id="UP001596298"/>
    </source>
</evidence>
<proteinExistence type="predicted"/>
<keyword evidence="6" id="KW-1185">Reference proteome</keyword>
<dbReference type="PANTHER" id="PTHR44591:SF23">
    <property type="entry name" value="CHEY SUBFAMILY"/>
    <property type="match status" value="1"/>
</dbReference>
<dbReference type="Gene3D" id="3.40.50.2300">
    <property type="match status" value="1"/>
</dbReference>
<sequence>MTHHHDDCAESSGLSPGGSLPEGPRVLLVEDDADTRALFSSHLRRLGCSVIGVGTGEEALRTARLERPDIAIIDLRLPGMTGEHVMTALRADPSTANCRIVITSVLDSDSYPPSADAVLPKPFTRRQLEELVTTLNVKNSE</sequence>
<evidence type="ECO:0000313" key="5">
    <source>
        <dbReference type="EMBL" id="MFC6704699.1"/>
    </source>
</evidence>
<reference evidence="6" key="1">
    <citation type="journal article" date="2019" name="Int. J. Syst. Evol. Microbiol.">
        <title>The Global Catalogue of Microorganisms (GCM) 10K type strain sequencing project: providing services to taxonomists for standard genome sequencing and annotation.</title>
        <authorList>
            <consortium name="The Broad Institute Genomics Platform"/>
            <consortium name="The Broad Institute Genome Sequencing Center for Infectious Disease"/>
            <person name="Wu L."/>
            <person name="Ma J."/>
        </authorList>
    </citation>
    <scope>NUCLEOTIDE SEQUENCE [LARGE SCALE GENOMIC DNA]</scope>
    <source>
        <strain evidence="6">CCUG 58127</strain>
    </source>
</reference>
<dbReference type="SUPFAM" id="SSF52172">
    <property type="entry name" value="CheY-like"/>
    <property type="match status" value="1"/>
</dbReference>
<dbReference type="InterPro" id="IPR001789">
    <property type="entry name" value="Sig_transdc_resp-reg_receiver"/>
</dbReference>
<keyword evidence="1 2" id="KW-0597">Phosphoprotein</keyword>
<dbReference type="RefSeq" id="WP_382399171.1">
    <property type="nucleotide sequence ID" value="NZ_JBHSWH010000001.1"/>
</dbReference>
<evidence type="ECO:0000256" key="3">
    <source>
        <dbReference type="SAM" id="MobiDB-lite"/>
    </source>
</evidence>
<dbReference type="InterPro" id="IPR050595">
    <property type="entry name" value="Bact_response_regulator"/>
</dbReference>
<feature type="compositionally biased region" description="Low complexity" evidence="3">
    <location>
        <begin position="10"/>
        <end position="24"/>
    </location>
</feature>
<accession>A0ABW2ADQ4</accession>
<dbReference type="EMBL" id="JBHSWH010000001">
    <property type="protein sequence ID" value="MFC6704699.1"/>
    <property type="molecule type" value="Genomic_DNA"/>
</dbReference>
<dbReference type="Proteomes" id="UP001596298">
    <property type="component" value="Unassembled WGS sequence"/>
</dbReference>
<dbReference type="PANTHER" id="PTHR44591">
    <property type="entry name" value="STRESS RESPONSE REGULATOR PROTEIN 1"/>
    <property type="match status" value="1"/>
</dbReference>
<comment type="caution">
    <text evidence="5">The sequence shown here is derived from an EMBL/GenBank/DDBJ whole genome shotgun (WGS) entry which is preliminary data.</text>
</comment>
<evidence type="ECO:0000259" key="4">
    <source>
        <dbReference type="PROSITE" id="PS50110"/>
    </source>
</evidence>
<dbReference type="Pfam" id="PF00072">
    <property type="entry name" value="Response_reg"/>
    <property type="match status" value="1"/>
</dbReference>
<feature type="domain" description="Response regulatory" evidence="4">
    <location>
        <begin position="25"/>
        <end position="136"/>
    </location>
</feature>
<dbReference type="InterPro" id="IPR011006">
    <property type="entry name" value="CheY-like_superfamily"/>
</dbReference>
<gene>
    <name evidence="5" type="ORF">ACFQDH_05320</name>
</gene>
<protein>
    <submittedName>
        <fullName evidence="5">Response regulator</fullName>
    </submittedName>
</protein>
<organism evidence="5 6">
    <name type="scientific">Flexivirga alba</name>
    <dbReference type="NCBI Taxonomy" id="702742"/>
    <lineage>
        <taxon>Bacteria</taxon>
        <taxon>Bacillati</taxon>
        <taxon>Actinomycetota</taxon>
        <taxon>Actinomycetes</taxon>
        <taxon>Micrococcales</taxon>
        <taxon>Dermacoccaceae</taxon>
        <taxon>Flexivirga</taxon>
    </lineage>
</organism>
<dbReference type="PROSITE" id="PS50110">
    <property type="entry name" value="RESPONSE_REGULATORY"/>
    <property type="match status" value="1"/>
</dbReference>
<evidence type="ECO:0000256" key="1">
    <source>
        <dbReference type="ARBA" id="ARBA00022553"/>
    </source>
</evidence>